<dbReference type="InterPro" id="IPR007401">
    <property type="entry name" value="DUF454"/>
</dbReference>
<keyword evidence="1" id="KW-0812">Transmembrane</keyword>
<keyword evidence="1" id="KW-0472">Membrane</keyword>
<dbReference type="EMBL" id="NGJS01000005">
    <property type="protein sequence ID" value="RST99277.1"/>
    <property type="molecule type" value="Genomic_DNA"/>
</dbReference>
<evidence type="ECO:0000313" key="3">
    <source>
        <dbReference type="Proteomes" id="UP000287857"/>
    </source>
</evidence>
<accession>A0A429ZZ35</accession>
<keyword evidence="3" id="KW-1185">Reference proteome</keyword>
<dbReference type="RefSeq" id="WP_125983579.1">
    <property type="nucleotide sequence ID" value="NZ_NGJS01000005.1"/>
</dbReference>
<dbReference type="Proteomes" id="UP000287857">
    <property type="component" value="Unassembled WGS sequence"/>
</dbReference>
<reference evidence="2 3" key="1">
    <citation type="submission" date="2017-05" db="EMBL/GenBank/DDBJ databases">
        <title>Vagococcus spp. assemblies.</title>
        <authorList>
            <person name="Gulvik C.A."/>
        </authorList>
    </citation>
    <scope>NUCLEOTIDE SEQUENCE [LARGE SCALE GENOMIC DNA]</scope>
    <source>
        <strain evidence="2 3">SS1995</strain>
    </source>
</reference>
<name>A0A429ZZ35_9ENTE</name>
<evidence type="ECO:0000313" key="2">
    <source>
        <dbReference type="EMBL" id="RST99277.1"/>
    </source>
</evidence>
<dbReference type="AlphaFoldDB" id="A0A429ZZ35"/>
<evidence type="ECO:0008006" key="4">
    <source>
        <dbReference type="Google" id="ProtNLM"/>
    </source>
</evidence>
<feature type="transmembrane region" description="Helical" evidence="1">
    <location>
        <begin position="96"/>
        <end position="116"/>
    </location>
</feature>
<proteinExistence type="predicted"/>
<dbReference type="Pfam" id="PF04304">
    <property type="entry name" value="DUF454"/>
    <property type="match status" value="1"/>
</dbReference>
<feature type="transmembrane region" description="Helical" evidence="1">
    <location>
        <begin position="74"/>
        <end position="90"/>
    </location>
</feature>
<evidence type="ECO:0000256" key="1">
    <source>
        <dbReference type="SAM" id="Phobius"/>
    </source>
</evidence>
<sequence length="128" mass="14884">MKKIIFIVLATVTFILGTIGIILPLLPTVPFYLLTSFLLVRSSPRLHSRFTGTKWYRQYVNDLLIEKRMTKTQQIKALIFLFLILAIPFIIVPNLFMRICLITVFVAHCIFLPMYLNRKPVNSIVNKD</sequence>
<keyword evidence="1" id="KW-1133">Transmembrane helix</keyword>
<dbReference type="OrthoDB" id="5690292at2"/>
<dbReference type="PANTHER" id="PTHR35813:SF1">
    <property type="entry name" value="INNER MEMBRANE PROTEIN YBAN"/>
    <property type="match status" value="1"/>
</dbReference>
<comment type="caution">
    <text evidence="2">The sequence shown here is derived from an EMBL/GenBank/DDBJ whole genome shotgun (WGS) entry which is preliminary data.</text>
</comment>
<organism evidence="2 3">
    <name type="scientific">Vagococcus vulneris</name>
    <dbReference type="NCBI Taxonomy" id="1977869"/>
    <lineage>
        <taxon>Bacteria</taxon>
        <taxon>Bacillati</taxon>
        <taxon>Bacillota</taxon>
        <taxon>Bacilli</taxon>
        <taxon>Lactobacillales</taxon>
        <taxon>Enterococcaceae</taxon>
        <taxon>Vagococcus</taxon>
    </lineage>
</organism>
<protein>
    <recommendedName>
        <fullName evidence="4">DUF454 domain-containing protein</fullName>
    </recommendedName>
</protein>
<dbReference type="PANTHER" id="PTHR35813">
    <property type="entry name" value="INNER MEMBRANE PROTEIN YBAN"/>
    <property type="match status" value="1"/>
</dbReference>
<feature type="transmembrane region" description="Helical" evidence="1">
    <location>
        <begin position="6"/>
        <end position="39"/>
    </location>
</feature>
<dbReference type="GO" id="GO:0005886">
    <property type="term" value="C:plasma membrane"/>
    <property type="evidence" value="ECO:0007669"/>
    <property type="project" value="TreeGrafter"/>
</dbReference>
<gene>
    <name evidence="2" type="ORF">CBF37_04725</name>
</gene>